<gene>
    <name evidence="1" type="ORF">WMY93_019286</name>
</gene>
<dbReference type="InterPro" id="IPR005312">
    <property type="entry name" value="DUF1759"/>
</dbReference>
<protein>
    <submittedName>
        <fullName evidence="1">Uncharacterized protein</fullName>
    </submittedName>
</protein>
<dbReference type="Pfam" id="PF03564">
    <property type="entry name" value="DUF1759"/>
    <property type="match status" value="1"/>
</dbReference>
<dbReference type="AlphaFoldDB" id="A0AAW0NF37"/>
<sequence>MTDEELRESSTKISQQATTLLEANEDFEAAMCDAGADGEQYQADVEKTAKESIKLMPTALPKFTGIKRDYYRWRKEWEALQRQGEPTGSKEVKKFQLLDSLDERITRSLHLSSYSTAEDIFRILGNRFGNKTSIALEIVEELQSIPPVKGLQPRKIVRLIHAVEKALHDLHDLGDVGAIKNPLITKSIESKLPDSLKKDWLVFAANEVNAVSSTNRFDKLLAFLKDQECIYEQLEQLQEDEPRGRDLKHAQTRTTKNRQSEGCVVVEIQSTKKDCTSAISSKHCLFPRGWMRLINLEHVPSVLKFMIKGNNAKRPTCAKTVIVKMKRNYNTIITSAQTIKRGLDPAQWEVEADTQMSKKSFCLNCPQN</sequence>
<dbReference type="EMBL" id="JBBPFD010000014">
    <property type="protein sequence ID" value="KAK7898433.1"/>
    <property type="molecule type" value="Genomic_DNA"/>
</dbReference>
<keyword evidence="2" id="KW-1185">Reference proteome</keyword>
<evidence type="ECO:0000313" key="1">
    <source>
        <dbReference type="EMBL" id="KAK7898433.1"/>
    </source>
</evidence>
<name>A0AAW0NF37_9GOBI</name>
<comment type="caution">
    <text evidence="1">The sequence shown here is derived from an EMBL/GenBank/DDBJ whole genome shotgun (WGS) entry which is preliminary data.</text>
</comment>
<proteinExistence type="predicted"/>
<organism evidence="1 2">
    <name type="scientific">Mugilogobius chulae</name>
    <name type="common">yellowstripe goby</name>
    <dbReference type="NCBI Taxonomy" id="88201"/>
    <lineage>
        <taxon>Eukaryota</taxon>
        <taxon>Metazoa</taxon>
        <taxon>Chordata</taxon>
        <taxon>Craniata</taxon>
        <taxon>Vertebrata</taxon>
        <taxon>Euteleostomi</taxon>
        <taxon>Actinopterygii</taxon>
        <taxon>Neopterygii</taxon>
        <taxon>Teleostei</taxon>
        <taxon>Neoteleostei</taxon>
        <taxon>Acanthomorphata</taxon>
        <taxon>Gobiaria</taxon>
        <taxon>Gobiiformes</taxon>
        <taxon>Gobioidei</taxon>
        <taxon>Gobiidae</taxon>
        <taxon>Gobionellinae</taxon>
        <taxon>Mugilogobius</taxon>
    </lineage>
</organism>
<reference evidence="2" key="1">
    <citation type="submission" date="2024-04" db="EMBL/GenBank/DDBJ databases">
        <title>Salinicola lusitanus LLJ914,a marine bacterium isolated from the Okinawa Trough.</title>
        <authorList>
            <person name="Li J."/>
        </authorList>
    </citation>
    <scope>NUCLEOTIDE SEQUENCE [LARGE SCALE GENOMIC DNA]</scope>
</reference>
<dbReference type="PANTHER" id="PTHR47331">
    <property type="entry name" value="PHD-TYPE DOMAIN-CONTAINING PROTEIN"/>
    <property type="match status" value="1"/>
</dbReference>
<accession>A0AAW0NF37</accession>
<evidence type="ECO:0000313" key="2">
    <source>
        <dbReference type="Proteomes" id="UP001460270"/>
    </source>
</evidence>
<dbReference type="Proteomes" id="UP001460270">
    <property type="component" value="Unassembled WGS sequence"/>
</dbReference>